<keyword evidence="3" id="KW-0460">Magnesium</keyword>
<evidence type="ECO:0000256" key="2">
    <source>
        <dbReference type="ARBA" id="ARBA00022695"/>
    </source>
</evidence>
<dbReference type="GO" id="GO:0016779">
    <property type="term" value="F:nucleotidyltransferase activity"/>
    <property type="evidence" value="ECO:0007669"/>
    <property type="project" value="UniProtKB-KW"/>
</dbReference>
<feature type="domain" description="MobA-like NTP transferase" evidence="4">
    <location>
        <begin position="10"/>
        <end position="145"/>
    </location>
</feature>
<evidence type="ECO:0000313" key="5">
    <source>
        <dbReference type="EMBL" id="KEP70325.1"/>
    </source>
</evidence>
<dbReference type="AlphaFoldDB" id="A0A074TJJ6"/>
<dbReference type="OrthoDB" id="9788272at2"/>
<dbReference type="InterPro" id="IPR050065">
    <property type="entry name" value="GlmU-like"/>
</dbReference>
<dbReference type="InterPro" id="IPR029044">
    <property type="entry name" value="Nucleotide-diphossugar_trans"/>
</dbReference>
<dbReference type="SUPFAM" id="SSF53448">
    <property type="entry name" value="Nucleotide-diphospho-sugar transferases"/>
    <property type="match status" value="1"/>
</dbReference>
<keyword evidence="2" id="KW-0548">Nucleotidyltransferase</keyword>
<dbReference type="CDD" id="cd06422">
    <property type="entry name" value="NTP_transferase_like_1"/>
    <property type="match status" value="1"/>
</dbReference>
<accession>A0A074TJJ6</accession>
<dbReference type="PANTHER" id="PTHR43584">
    <property type="entry name" value="NUCLEOTIDYL TRANSFERASE"/>
    <property type="match status" value="1"/>
</dbReference>
<dbReference type="Gene3D" id="3.90.550.10">
    <property type="entry name" value="Spore Coat Polysaccharide Biosynthesis Protein SpsA, Chain A"/>
    <property type="match status" value="1"/>
</dbReference>
<dbReference type="eggNOG" id="COG1208">
    <property type="taxonomic scope" value="Bacteria"/>
</dbReference>
<dbReference type="Pfam" id="PF12804">
    <property type="entry name" value="NTP_transf_3"/>
    <property type="match status" value="1"/>
</dbReference>
<evidence type="ECO:0000256" key="1">
    <source>
        <dbReference type="ARBA" id="ARBA00022679"/>
    </source>
</evidence>
<dbReference type="Proteomes" id="UP000027725">
    <property type="component" value="Unassembled WGS sequence"/>
</dbReference>
<dbReference type="STRING" id="1185766.SAMN05216224_104174"/>
<reference evidence="5 6" key="1">
    <citation type="submission" date="2014-03" db="EMBL/GenBank/DDBJ databases">
        <title>The draft genome sequence of Thioclava dalianensis DLFJ1-1.</title>
        <authorList>
            <person name="Lai Q."/>
            <person name="Shao Z."/>
        </authorList>
    </citation>
    <scope>NUCLEOTIDE SEQUENCE [LARGE SCALE GENOMIC DNA]</scope>
    <source>
        <strain evidence="5 6">DLFJ1-1</strain>
    </source>
</reference>
<keyword evidence="1 5" id="KW-0808">Transferase</keyword>
<comment type="caution">
    <text evidence="5">The sequence shown here is derived from an EMBL/GenBank/DDBJ whole genome shotgun (WGS) entry which is preliminary data.</text>
</comment>
<dbReference type="RefSeq" id="WP_038064188.1">
    <property type="nucleotide sequence ID" value="NZ_FOVB01000004.1"/>
</dbReference>
<gene>
    <name evidence="5" type="ORF">DL1_17355</name>
</gene>
<dbReference type="InterPro" id="IPR025877">
    <property type="entry name" value="MobA-like_NTP_Trfase"/>
</dbReference>
<evidence type="ECO:0000256" key="3">
    <source>
        <dbReference type="ARBA" id="ARBA00022842"/>
    </source>
</evidence>
<keyword evidence="6" id="KW-1185">Reference proteome</keyword>
<dbReference type="PANTHER" id="PTHR43584:SF8">
    <property type="entry name" value="N-ACETYLMURAMATE ALPHA-1-PHOSPHATE URIDYLYLTRANSFERASE"/>
    <property type="match status" value="1"/>
</dbReference>
<dbReference type="EMBL" id="JHEH01000006">
    <property type="protein sequence ID" value="KEP70325.1"/>
    <property type="molecule type" value="Genomic_DNA"/>
</dbReference>
<evidence type="ECO:0000313" key="6">
    <source>
        <dbReference type="Proteomes" id="UP000027725"/>
    </source>
</evidence>
<organism evidence="5 6">
    <name type="scientific">Thioclava dalianensis</name>
    <dbReference type="NCBI Taxonomy" id="1185766"/>
    <lineage>
        <taxon>Bacteria</taxon>
        <taxon>Pseudomonadati</taxon>
        <taxon>Pseudomonadota</taxon>
        <taxon>Alphaproteobacteria</taxon>
        <taxon>Rhodobacterales</taxon>
        <taxon>Paracoccaceae</taxon>
        <taxon>Thioclava</taxon>
    </lineage>
</organism>
<sequence length="230" mass="24530">MRDTPRSLMLFAAGFGTRMGALTQDRPKPLVEVAGKPLVDHALALVHEAGIAKVVANVHYRADQMEAYLAPRGVEISDERAEILETGGGLRKALPQLGTGPVFTLNTDAVWTGDNVITTLQAAWDGERMDALVALVSPEQALGHPGAGDFAMAPDGSLTRGTGYIYTGAQILVTDGLAEIAEDHFSLNRLWDQMIARGRLYGVVHRGGWCDVGRPNSISLAEGMLEGAAR</sequence>
<evidence type="ECO:0000259" key="4">
    <source>
        <dbReference type="Pfam" id="PF12804"/>
    </source>
</evidence>
<proteinExistence type="predicted"/>
<protein>
    <submittedName>
        <fullName evidence="5">Nucleotidyltransferase</fullName>
    </submittedName>
</protein>
<name>A0A074TJJ6_9RHOB</name>